<proteinExistence type="predicted"/>
<evidence type="ECO:0000256" key="2">
    <source>
        <dbReference type="SAM" id="SignalP"/>
    </source>
</evidence>
<keyword evidence="2" id="KW-0732">Signal</keyword>
<protein>
    <recommendedName>
        <fullName evidence="5">Cytochrome c554 and c-prime</fullName>
    </recommendedName>
</protein>
<dbReference type="AlphaFoldDB" id="A0A6H1UDH0"/>
<sequence length="670" mass="74737">MMSLKKLPLAIALSSLLALSGCGSDSDSSTADPINGEIPEVGTPQTGTGVFDNVWGPDIKWQLEGPITVYFDKMSRADWVAQTEERFSDLEHGFTFDAEDVRRVVPKPLRDDLFHDGQITFAEVLVYLSETRDDFHLEYEWGEDIGAFRYTVWRNEDGSPIEYDADGQPIGEGDPNWYANWISDTGDFKREFNYNNWGESVTHRLELTVLQSNSGILLRSLSPAYTERREEMQKTQTKRRNEAEATVGENRIIVPMVTVKPVGGEAISFTDVEVRSHNLRPDIYKKDAMITLADVFLSMDEQGLIDVEFSYWGKLSTDVDIQHFVINSVNGVRNQARLAYVIDAFEQRNKADWNFKYGVGRIMAKGFDGTFCDGIGFDGKASGAPIDGIIDDECVSHYAEKGIEIDISDWYGAINKHTFADVWPMQYPIDHAMLVNKQLGFVPADTNRFEGDGKFEIADIDDAIRPLSEAHFGWGIADCGTCHSLASVHSDGDIGTLGVNPTPVSVMDGVMPYEPSDADNRVVAPYQCAQCHGSNGAPKGHGEIGQCFWCHDNEFEFKNHGSANRLINKMYEGGNITNDEAIAAGATFFAEEIIDIPSTDLDAVEMLRESHFPDKEVGYLTNNLAPVEGQNFAYMSGLYKDDMKVRSNSDWTIDPVYPDPYSCMTCHPNK</sequence>
<dbReference type="RefSeq" id="WP_168659902.1">
    <property type="nucleotide sequence ID" value="NZ_CP051180.1"/>
</dbReference>
<feature type="chain" id="PRO_5026213286" description="Cytochrome c554 and c-prime" evidence="2">
    <location>
        <begin position="21"/>
        <end position="670"/>
    </location>
</feature>
<keyword evidence="4" id="KW-1185">Reference proteome</keyword>
<dbReference type="Proteomes" id="UP000501602">
    <property type="component" value="Chromosome"/>
</dbReference>
<feature type="signal peptide" evidence="2">
    <location>
        <begin position="1"/>
        <end position="20"/>
    </location>
</feature>
<dbReference type="EMBL" id="CP051180">
    <property type="protein sequence ID" value="QIZ76640.1"/>
    <property type="molecule type" value="Genomic_DNA"/>
</dbReference>
<accession>A0A6H1UDH0</accession>
<name>A0A6H1UDH0_9GAMM</name>
<evidence type="ECO:0000256" key="1">
    <source>
        <dbReference type="SAM" id="MobiDB-lite"/>
    </source>
</evidence>
<reference evidence="3 4" key="1">
    <citation type="submission" date="2020-04" db="EMBL/GenBank/DDBJ databases">
        <title>Ferrimonas sp. S7 isolated from sea water.</title>
        <authorList>
            <person name="Bae S.S."/>
            <person name="Baek K."/>
        </authorList>
    </citation>
    <scope>NUCLEOTIDE SEQUENCE [LARGE SCALE GENOMIC DNA]</scope>
    <source>
        <strain evidence="3 4">S7</strain>
    </source>
</reference>
<organism evidence="3 4">
    <name type="scientific">Ferrimonas lipolytica</name>
    <dbReference type="NCBI Taxonomy" id="2724191"/>
    <lineage>
        <taxon>Bacteria</taxon>
        <taxon>Pseudomonadati</taxon>
        <taxon>Pseudomonadota</taxon>
        <taxon>Gammaproteobacteria</taxon>
        <taxon>Alteromonadales</taxon>
        <taxon>Ferrimonadaceae</taxon>
        <taxon>Ferrimonas</taxon>
    </lineage>
</organism>
<dbReference type="InterPro" id="IPR036280">
    <property type="entry name" value="Multihaem_cyt_sf"/>
</dbReference>
<dbReference type="KEGG" id="fes:HER31_07015"/>
<feature type="region of interest" description="Disordered" evidence="1">
    <location>
        <begin position="28"/>
        <end position="47"/>
    </location>
</feature>
<gene>
    <name evidence="3" type="ORF">HER31_07015</name>
</gene>
<evidence type="ECO:0008006" key="5">
    <source>
        <dbReference type="Google" id="ProtNLM"/>
    </source>
</evidence>
<dbReference type="PROSITE" id="PS51257">
    <property type="entry name" value="PROKAR_LIPOPROTEIN"/>
    <property type="match status" value="1"/>
</dbReference>
<dbReference type="SUPFAM" id="SSF48695">
    <property type="entry name" value="Multiheme cytochromes"/>
    <property type="match status" value="1"/>
</dbReference>
<evidence type="ECO:0000313" key="3">
    <source>
        <dbReference type="EMBL" id="QIZ76640.1"/>
    </source>
</evidence>
<evidence type="ECO:0000313" key="4">
    <source>
        <dbReference type="Proteomes" id="UP000501602"/>
    </source>
</evidence>